<dbReference type="GO" id="GO:0008146">
    <property type="term" value="F:sulfotransferase activity"/>
    <property type="evidence" value="ECO:0007669"/>
    <property type="project" value="InterPro"/>
</dbReference>
<dbReference type="RefSeq" id="WP_072706397.1">
    <property type="nucleotide sequence ID" value="NZ_FMJB01000048.1"/>
</dbReference>
<keyword evidence="1 4" id="KW-0808">Transferase</keyword>
<evidence type="ECO:0000313" key="4">
    <source>
        <dbReference type="EMBL" id="SCM67753.1"/>
    </source>
</evidence>
<evidence type="ECO:0000256" key="1">
    <source>
        <dbReference type="ARBA" id="ARBA00022679"/>
    </source>
</evidence>
<dbReference type="InterPro" id="IPR037359">
    <property type="entry name" value="NST/OST"/>
</dbReference>
<organism evidence="4 5">
    <name type="scientific">Donghicola eburneus</name>
    <dbReference type="NCBI Taxonomy" id="393278"/>
    <lineage>
        <taxon>Bacteria</taxon>
        <taxon>Pseudomonadati</taxon>
        <taxon>Pseudomonadota</taxon>
        <taxon>Alphaproteobacteria</taxon>
        <taxon>Rhodobacterales</taxon>
        <taxon>Roseobacteraceae</taxon>
        <taxon>Donghicola</taxon>
    </lineage>
</organism>
<evidence type="ECO:0000256" key="2">
    <source>
        <dbReference type="ARBA" id="ARBA00023180"/>
    </source>
</evidence>
<dbReference type="PANTHER" id="PTHR10605">
    <property type="entry name" value="HEPARAN SULFATE SULFOTRANSFERASE"/>
    <property type="match status" value="1"/>
</dbReference>
<dbReference type="Proteomes" id="UP000184085">
    <property type="component" value="Unassembled WGS sequence"/>
</dbReference>
<name>A0A1M4MYX6_9RHOB</name>
<dbReference type="InterPro" id="IPR000863">
    <property type="entry name" value="Sulfotransferase_dom"/>
</dbReference>
<dbReference type="SUPFAM" id="SSF52540">
    <property type="entry name" value="P-loop containing nucleoside triphosphate hydrolases"/>
    <property type="match status" value="1"/>
</dbReference>
<gene>
    <name evidence="4" type="ORF">KARMA_1958</name>
</gene>
<protein>
    <submittedName>
        <fullName evidence="4">Putative sulfotransferase</fullName>
    </submittedName>
</protein>
<dbReference type="Pfam" id="PF00685">
    <property type="entry name" value="Sulfotransfer_1"/>
    <property type="match status" value="1"/>
</dbReference>
<dbReference type="AlphaFoldDB" id="A0A1M4MYX6"/>
<proteinExistence type="predicted"/>
<keyword evidence="5" id="KW-1185">Reference proteome</keyword>
<evidence type="ECO:0000259" key="3">
    <source>
        <dbReference type="Pfam" id="PF00685"/>
    </source>
</evidence>
<dbReference type="PANTHER" id="PTHR10605:SF56">
    <property type="entry name" value="BIFUNCTIONAL HEPARAN SULFATE N-DEACETYLASE_N-SULFOTRANSFERASE"/>
    <property type="match status" value="1"/>
</dbReference>
<evidence type="ECO:0000313" key="5">
    <source>
        <dbReference type="Proteomes" id="UP000184085"/>
    </source>
</evidence>
<dbReference type="Gene3D" id="3.40.50.300">
    <property type="entry name" value="P-loop containing nucleotide triphosphate hydrolases"/>
    <property type="match status" value="1"/>
</dbReference>
<feature type="domain" description="Sulfotransferase" evidence="3">
    <location>
        <begin position="9"/>
        <end position="209"/>
    </location>
</feature>
<accession>A0A1M4MYX6</accession>
<dbReference type="EMBL" id="FMJB01000048">
    <property type="protein sequence ID" value="SCM67753.1"/>
    <property type="molecule type" value="Genomic_DNA"/>
</dbReference>
<sequence>MSNTLKRLPHFIIIGAMKSGTTSLYRYLAEHPDIEMSREKETDFFVAEKNWELGMDWYSSQFSSDKKVRGEASPNYTKQRDFPGVAERMHALCPELKLIYIVRDPVLRAVSQFKHSFIQGTLNPEIQTFYGSHEYEHIMDASKYASQMDAYLAVYPKESILVLDFDDLATTPQKCMDQITDHIGIARHAIFRKGKQNDSVELSRIPAPILRFAQTRSGQRMAAMVPRNARDKVRGLLARGKERRAPEFPADLLATMKSELSAETARFRAMTGHQFANWSV</sequence>
<dbReference type="InterPro" id="IPR027417">
    <property type="entry name" value="P-loop_NTPase"/>
</dbReference>
<reference evidence="5" key="1">
    <citation type="submission" date="2016-09" db="EMBL/GenBank/DDBJ databases">
        <authorList>
            <person name="Wibberg D."/>
        </authorList>
    </citation>
    <scope>NUCLEOTIDE SEQUENCE [LARGE SCALE GENOMIC DNA]</scope>
</reference>
<keyword evidence="2" id="KW-0325">Glycoprotein</keyword>